<dbReference type="OrthoDB" id="194358at2759"/>
<evidence type="ECO:0000313" key="5">
    <source>
        <dbReference type="Proteomes" id="UP000799291"/>
    </source>
</evidence>
<accession>A0A6G1J3W4</accession>
<dbReference type="InterPro" id="IPR035994">
    <property type="entry name" value="Nucleoside_phosphorylase_sf"/>
</dbReference>
<dbReference type="InterPro" id="IPR036770">
    <property type="entry name" value="Ankyrin_rpt-contain_sf"/>
</dbReference>
<dbReference type="InterPro" id="IPR000845">
    <property type="entry name" value="Nucleoside_phosphorylase_d"/>
</dbReference>
<dbReference type="PANTHER" id="PTHR46082:SF11">
    <property type="entry name" value="AAA+ ATPASE DOMAIN-CONTAINING PROTEIN-RELATED"/>
    <property type="match status" value="1"/>
</dbReference>
<proteinExistence type="predicted"/>
<reference evidence="4" key="1">
    <citation type="journal article" date="2020" name="Stud. Mycol.">
        <title>101 Dothideomycetes genomes: a test case for predicting lifestyles and emergence of pathogens.</title>
        <authorList>
            <person name="Haridas S."/>
            <person name="Albert R."/>
            <person name="Binder M."/>
            <person name="Bloem J."/>
            <person name="Labutti K."/>
            <person name="Salamov A."/>
            <person name="Andreopoulos B."/>
            <person name="Baker S."/>
            <person name="Barry K."/>
            <person name="Bills G."/>
            <person name="Bluhm B."/>
            <person name="Cannon C."/>
            <person name="Castanera R."/>
            <person name="Culley D."/>
            <person name="Daum C."/>
            <person name="Ezra D."/>
            <person name="Gonzalez J."/>
            <person name="Henrissat B."/>
            <person name="Kuo A."/>
            <person name="Liang C."/>
            <person name="Lipzen A."/>
            <person name="Lutzoni F."/>
            <person name="Magnuson J."/>
            <person name="Mondo S."/>
            <person name="Nolan M."/>
            <person name="Ohm R."/>
            <person name="Pangilinan J."/>
            <person name="Park H.-J."/>
            <person name="Ramirez L."/>
            <person name="Alfaro M."/>
            <person name="Sun H."/>
            <person name="Tritt A."/>
            <person name="Yoshinaga Y."/>
            <person name="Zwiers L.-H."/>
            <person name="Turgeon B."/>
            <person name="Goodwin S."/>
            <person name="Spatafora J."/>
            <person name="Crous P."/>
            <person name="Grigoriev I."/>
        </authorList>
    </citation>
    <scope>NUCLEOTIDE SEQUENCE</scope>
    <source>
        <strain evidence="4">CBS 122367</strain>
    </source>
</reference>
<dbReference type="Pfam" id="PF01048">
    <property type="entry name" value="PNP_UDP_1"/>
    <property type="match status" value="1"/>
</dbReference>
<dbReference type="SUPFAM" id="SSF53167">
    <property type="entry name" value="Purine and uridine phosphorylases"/>
    <property type="match status" value="1"/>
</dbReference>
<dbReference type="GO" id="GO:0009116">
    <property type="term" value="P:nucleoside metabolic process"/>
    <property type="evidence" value="ECO:0007669"/>
    <property type="project" value="InterPro"/>
</dbReference>
<name>A0A6G1J3W4_9PLEO</name>
<evidence type="ECO:0000259" key="3">
    <source>
        <dbReference type="PROSITE" id="PS50837"/>
    </source>
</evidence>
<dbReference type="GO" id="GO:0003824">
    <property type="term" value="F:catalytic activity"/>
    <property type="evidence" value="ECO:0007669"/>
    <property type="project" value="InterPro"/>
</dbReference>
<protein>
    <submittedName>
        <fullName evidence="4">Pfs, NB-ARC and ankyrin domain protein</fullName>
    </submittedName>
</protein>
<dbReference type="Gene3D" id="3.40.50.1580">
    <property type="entry name" value="Nucleoside phosphorylase domain"/>
    <property type="match status" value="1"/>
</dbReference>
<evidence type="ECO:0000313" key="4">
    <source>
        <dbReference type="EMBL" id="KAF2684925.1"/>
    </source>
</evidence>
<dbReference type="Pfam" id="PF12796">
    <property type="entry name" value="Ank_2"/>
    <property type="match status" value="1"/>
</dbReference>
<sequence length="1031" mass="115138">MLRQLRREEYTVGWVCALPVELAAAKAMLDEKHEDISRDVSDNDENVYCMGSVAGHNVVIACLPAGHIGNNPAAAVATQMQAAFKGIRFGLMVGIGGGVPSADADIRLGDVVVSQPQQRFGGVVQYNFGKTTPSGFERTGSLNSPPQILLSAVSTVRANVMLGDSTLSYHLSRLERIPTFQRSRTGPDILEAEAVVHYGTIASGNQVIKDATERDRVSAELGGVLCFEMEAAGLMNSFPCLVIRGICDYADSHKNKKWQAHAAGTAAAYAKELLSVIPAVDQSVQRSYCHKWCIQTDVMVERCLPSSSLNRAPHKLAMEFNLTVLVPIHHQEQTRTSLNDEQRQGLLESLRFKQIDARQMTIKTAHAKTCRWLLKNVQYLKWLDTTKLDEHHGFLWIKGNAGTGKSTLMKFALVNARKTMKDRIVLSFFFNARGEDIEKSTIGTYRSLLLQLLERLPALQSVLDSLDLLASTFSTDHQWSVEPLKTLLEQAIRALGESSVVCFIDALDECEEKQVREMIQFFEHIGELAVSNGIRFQVCFSSRHYPHITIRNGLELILEGQEGHTQDITNYVETELKIGKSKTAQQVRVELQEKASGIFMWVVLVVGILNKESDRGQVHTLRRKLQEIPGDLHELFRDILTRDSHNRDGLVLCIQWVLFAKQPLSPEQLYHAILSSIDPEAVTEWDPEEITKDVTKLFILDSSKGLVEATVSKEPRVQFIHESVRDFLLKENGLSKIWPEFGSNFQGQSHERLKQCCMKQISIDVATPLEIPDSLPKASSQQAADLRKLAVQKFPFLEYAVQNALYHANMAAGHDIAQAHFLESFPYPRWVTLNNLFQKHEVRKHTKHVSCLYLLAELNMANLIRVLRSASRCMDVENERYGCPLFAAAATSSEEALELCVKSVEVQQADRSHDAAVEEHRSQHKSAQRTARRDFVYSKAKGFLLCAAELGHDGVLALLVRSGRFEIDSKDSKDRTVLWWASKNGCEMAASSLLDAGSAMVNSKDKDNNTPLYVAAEQGNKAVVEVLLERG</sequence>
<dbReference type="Pfam" id="PF24883">
    <property type="entry name" value="NPHP3_N"/>
    <property type="match status" value="1"/>
</dbReference>
<dbReference type="PANTHER" id="PTHR46082">
    <property type="entry name" value="ATP/GTP-BINDING PROTEIN-RELATED"/>
    <property type="match status" value="1"/>
</dbReference>
<keyword evidence="5" id="KW-1185">Reference proteome</keyword>
<evidence type="ECO:0000256" key="2">
    <source>
        <dbReference type="PROSITE-ProRule" id="PRU00023"/>
    </source>
</evidence>
<dbReference type="InterPro" id="IPR007111">
    <property type="entry name" value="NACHT_NTPase"/>
</dbReference>
<dbReference type="InterPro" id="IPR027417">
    <property type="entry name" value="P-loop_NTPase"/>
</dbReference>
<feature type="domain" description="NACHT" evidence="3">
    <location>
        <begin position="393"/>
        <end position="509"/>
    </location>
</feature>
<dbReference type="SUPFAM" id="SSF48403">
    <property type="entry name" value="Ankyrin repeat"/>
    <property type="match status" value="1"/>
</dbReference>
<dbReference type="SUPFAM" id="SSF52540">
    <property type="entry name" value="P-loop containing nucleoside triphosphate hydrolases"/>
    <property type="match status" value="1"/>
</dbReference>
<dbReference type="InterPro" id="IPR056884">
    <property type="entry name" value="NPHP3-like_N"/>
</dbReference>
<dbReference type="PROSITE" id="PS50088">
    <property type="entry name" value="ANK_REPEAT"/>
    <property type="match status" value="1"/>
</dbReference>
<keyword evidence="2" id="KW-0040">ANK repeat</keyword>
<dbReference type="InterPro" id="IPR002110">
    <property type="entry name" value="Ankyrin_rpt"/>
</dbReference>
<feature type="non-terminal residue" evidence="4">
    <location>
        <position position="1031"/>
    </location>
</feature>
<gene>
    <name evidence="4" type="ORF">K458DRAFT_301727</name>
</gene>
<dbReference type="Gene3D" id="1.25.40.20">
    <property type="entry name" value="Ankyrin repeat-containing domain"/>
    <property type="match status" value="1"/>
</dbReference>
<dbReference type="PROSITE" id="PS50297">
    <property type="entry name" value="ANK_REP_REGION"/>
    <property type="match status" value="1"/>
</dbReference>
<keyword evidence="1" id="KW-0677">Repeat</keyword>
<dbReference type="InterPro" id="IPR053137">
    <property type="entry name" value="NLR-like"/>
</dbReference>
<dbReference type="Gene3D" id="3.40.50.300">
    <property type="entry name" value="P-loop containing nucleotide triphosphate hydrolases"/>
    <property type="match status" value="1"/>
</dbReference>
<dbReference type="AlphaFoldDB" id="A0A6G1J3W4"/>
<dbReference type="PROSITE" id="PS50837">
    <property type="entry name" value="NACHT"/>
    <property type="match status" value="1"/>
</dbReference>
<feature type="repeat" description="ANK" evidence="2">
    <location>
        <begin position="1007"/>
        <end position="1031"/>
    </location>
</feature>
<organism evidence="4 5">
    <name type="scientific">Lentithecium fluviatile CBS 122367</name>
    <dbReference type="NCBI Taxonomy" id="1168545"/>
    <lineage>
        <taxon>Eukaryota</taxon>
        <taxon>Fungi</taxon>
        <taxon>Dikarya</taxon>
        <taxon>Ascomycota</taxon>
        <taxon>Pezizomycotina</taxon>
        <taxon>Dothideomycetes</taxon>
        <taxon>Pleosporomycetidae</taxon>
        <taxon>Pleosporales</taxon>
        <taxon>Massarineae</taxon>
        <taxon>Lentitheciaceae</taxon>
        <taxon>Lentithecium</taxon>
    </lineage>
</organism>
<evidence type="ECO:0000256" key="1">
    <source>
        <dbReference type="ARBA" id="ARBA00022737"/>
    </source>
</evidence>
<dbReference type="EMBL" id="MU005580">
    <property type="protein sequence ID" value="KAF2684925.1"/>
    <property type="molecule type" value="Genomic_DNA"/>
</dbReference>
<dbReference type="Proteomes" id="UP000799291">
    <property type="component" value="Unassembled WGS sequence"/>
</dbReference>